<dbReference type="Pfam" id="PF05368">
    <property type="entry name" value="NmrA"/>
    <property type="match status" value="1"/>
</dbReference>
<dbReference type="InterPro" id="IPR036291">
    <property type="entry name" value="NAD(P)-bd_dom_sf"/>
</dbReference>
<evidence type="ECO:0000313" key="2">
    <source>
        <dbReference type="EMBL" id="USJ31549.1"/>
    </source>
</evidence>
<protein>
    <submittedName>
        <fullName evidence="2">NmrA family NAD(P)-binding protein</fullName>
    </submittedName>
</protein>
<organism evidence="2 3">
    <name type="scientific">Dyadobacter chenhuakuii</name>
    <dbReference type="NCBI Taxonomy" id="2909339"/>
    <lineage>
        <taxon>Bacteria</taxon>
        <taxon>Pseudomonadati</taxon>
        <taxon>Bacteroidota</taxon>
        <taxon>Cytophagia</taxon>
        <taxon>Cytophagales</taxon>
        <taxon>Spirosomataceae</taxon>
        <taxon>Dyadobacter</taxon>
    </lineage>
</organism>
<sequence length="292" mass="31768">MYIILGATGHVGSAVAETLLGRGEAVTVVTRDAEKAEKFRQKGAVVAVADVHDVESLRRVFRTGTRLFLLNPPALPDTDTIEEERRSLASIIAALEGSGLQKIVGLSTYGAHDGEGVGDLGVLYEMEQKLSGTHIPFSIVRAAYYMSNWDGFLQTAESEGKIYSLYPADFALPMVAPEEIGKFAAELLTEPVERTGLYYIEGPDEYTPADVADAFAHALAKPVEVEVIPRTEWIPFLKNSGFSQKAAESMAAMTDVTLEEKYEVSDSPMRGEISIHHYVKQMLKAAVSNPAL</sequence>
<dbReference type="SUPFAM" id="SSF51735">
    <property type="entry name" value="NAD(P)-binding Rossmann-fold domains"/>
    <property type="match status" value="1"/>
</dbReference>
<dbReference type="Gene3D" id="3.90.25.10">
    <property type="entry name" value="UDP-galactose 4-epimerase, domain 1"/>
    <property type="match status" value="1"/>
</dbReference>
<dbReference type="InterPro" id="IPR008030">
    <property type="entry name" value="NmrA-like"/>
</dbReference>
<reference evidence="2" key="1">
    <citation type="submission" date="2022-06" db="EMBL/GenBank/DDBJ databases">
        <title>Novel species in genus Dyadobacter.</title>
        <authorList>
            <person name="Ma C."/>
        </authorList>
    </citation>
    <scope>NUCLEOTIDE SEQUENCE</scope>
    <source>
        <strain evidence="2">CY22</strain>
    </source>
</reference>
<accession>A0ABY4XM70</accession>
<dbReference type="PANTHER" id="PTHR43162">
    <property type="match status" value="1"/>
</dbReference>
<gene>
    <name evidence="2" type="ORF">NFI80_02165</name>
</gene>
<feature type="domain" description="NmrA-like" evidence="1">
    <location>
        <begin position="4"/>
        <end position="262"/>
    </location>
</feature>
<dbReference type="EMBL" id="CP098805">
    <property type="protein sequence ID" value="USJ31549.1"/>
    <property type="molecule type" value="Genomic_DNA"/>
</dbReference>
<dbReference type="PANTHER" id="PTHR43162:SF1">
    <property type="entry name" value="PRESTALK A DIFFERENTIATION PROTEIN A"/>
    <property type="match status" value="1"/>
</dbReference>
<proteinExistence type="predicted"/>
<evidence type="ECO:0000259" key="1">
    <source>
        <dbReference type="Pfam" id="PF05368"/>
    </source>
</evidence>
<dbReference type="Proteomes" id="UP001055420">
    <property type="component" value="Chromosome"/>
</dbReference>
<dbReference type="Gene3D" id="3.40.50.720">
    <property type="entry name" value="NAD(P)-binding Rossmann-like Domain"/>
    <property type="match status" value="1"/>
</dbReference>
<evidence type="ECO:0000313" key="3">
    <source>
        <dbReference type="Proteomes" id="UP001055420"/>
    </source>
</evidence>
<dbReference type="RefSeq" id="WP_235165079.1">
    <property type="nucleotide sequence ID" value="NZ_CP098805.1"/>
</dbReference>
<dbReference type="InterPro" id="IPR051604">
    <property type="entry name" value="Ergot_Alk_Oxidoreductase"/>
</dbReference>
<name>A0ABY4XM70_9BACT</name>
<keyword evidence="3" id="KW-1185">Reference proteome</keyword>